<evidence type="ECO:0000256" key="5">
    <source>
        <dbReference type="SAM" id="MobiDB-lite"/>
    </source>
</evidence>
<dbReference type="InterPro" id="IPR053180">
    <property type="entry name" value="Ca-binding_acidic-repeat"/>
</dbReference>
<feature type="transmembrane region" description="Helical" evidence="6">
    <location>
        <begin position="192"/>
        <end position="212"/>
    </location>
</feature>
<dbReference type="Gene3D" id="2.60.40.1170">
    <property type="entry name" value="Mu homology domain, subdomain B"/>
    <property type="match status" value="1"/>
</dbReference>
<dbReference type="PROSITE" id="PS00018">
    <property type="entry name" value="EF_HAND_1"/>
    <property type="match status" value="2"/>
</dbReference>
<name>A0ABS4HBP9_9BACI</name>
<feature type="compositionally biased region" description="Basic and acidic residues" evidence="5">
    <location>
        <begin position="316"/>
        <end position="329"/>
    </location>
</feature>
<sequence>MKVKGFLFLVLAVAFFSLQPMGNTIDAKTKNSNIDVEVSTDKQTYSAGEEISYSVIVTNNSAFEARDVKVTSNLPEGFSLVDADSSITEPDKADGNVTWKIEKMDPSEQVNLTFEAKVKKDNNDDEPKDKQDNDADDETVAGTTDDNSGETVSAPQTGDSTNFTGYIIMILVSLAVLVLAIWAFKLKRFRKIATFLVALALILPSLSVANAAEKTETIEVTHKITVDGTDYKLVTSVEAVVTFYENPQDYDKDGLLNDFEDLYEQLDKFSSDSDGDGQADGEEDFDQDGLTNSEEQKNGTDPFKEDTDGDGLLDGDEVHQHGTDPTMKDTDEDEIDDNIEINSTLALGTDPTNPDTDGNGILDGDEVFEVTVDSEQELGESAVIAGTSMKVKGKKAHTVKVENVEGSNANIYPDIPGYLGAPYNFEGDFEGKATMTFTYDTGLDDGTGSFEPSIFYFNEKTGILEKVDNVVVDKSAGSVTATVDHFSKYLLLNETKWEAMWSQEFIRPRKDDDTTVEYVDIVFAVDSSGSMTGNDPDDLRKDAVKNFVDSLLSQDQAALVDWDSSANVVVNLTTDHGALEVAIDSIDSSSGTDLNDGLQASFNELLGDNGKNSEKYVIFLTDGIGSYNKDVLDPAIDNGIKVFTIGLSDSVDEAVLQEIADLTGGEYLFASTADELLEKYNEAANETTGPEYKDTDGDGISDYEEENGYFLVNAGMITTDPTVADTDGDGIKDGGELGELAPKSVYIGNGEFADAYHWNSRPDKTDTDGDGINDNEDDNPLVK</sequence>
<evidence type="ECO:0000256" key="2">
    <source>
        <dbReference type="ARBA" id="ARBA00022525"/>
    </source>
</evidence>
<keyword evidence="6" id="KW-0472">Membrane</keyword>
<evidence type="ECO:0000256" key="7">
    <source>
        <dbReference type="SAM" id="SignalP"/>
    </source>
</evidence>
<feature type="compositionally biased region" description="Acidic residues" evidence="5">
    <location>
        <begin position="768"/>
        <end position="783"/>
    </location>
</feature>
<evidence type="ECO:0000256" key="3">
    <source>
        <dbReference type="ARBA" id="ARBA00022729"/>
    </source>
</evidence>
<feature type="domain" description="VWFA" evidence="8">
    <location>
        <begin position="520"/>
        <end position="684"/>
    </location>
</feature>
<feature type="region of interest" description="Disordered" evidence="5">
    <location>
        <begin position="755"/>
        <end position="783"/>
    </location>
</feature>
<comment type="caution">
    <text evidence="9">The sequence shown here is derived from an EMBL/GenBank/DDBJ whole genome shotgun (WGS) entry which is preliminary data.</text>
</comment>
<keyword evidence="2" id="KW-0964">Secreted</keyword>
<dbReference type="Gene3D" id="3.40.50.410">
    <property type="entry name" value="von Willebrand factor, type A domain"/>
    <property type="match status" value="1"/>
</dbReference>
<feature type="compositionally biased region" description="Basic and acidic residues" evidence="5">
    <location>
        <begin position="294"/>
        <end position="306"/>
    </location>
</feature>
<dbReference type="PANTHER" id="PTHR37467">
    <property type="entry name" value="EXPORTED CALCIUM-BINDING GLYCOPROTEIN-RELATED"/>
    <property type="match status" value="1"/>
</dbReference>
<dbReference type="InterPro" id="IPR059100">
    <property type="entry name" value="TSP3_bac"/>
</dbReference>
<keyword evidence="4" id="KW-0106">Calcium</keyword>
<feature type="compositionally biased region" description="Basic and acidic residues" evidence="5">
    <location>
        <begin position="116"/>
        <end position="133"/>
    </location>
</feature>
<keyword evidence="6" id="KW-1133">Transmembrane helix</keyword>
<feature type="compositionally biased region" description="Acidic residues" evidence="5">
    <location>
        <begin position="273"/>
        <end position="287"/>
    </location>
</feature>
<gene>
    <name evidence="9" type="ORF">J2Z82_001257</name>
</gene>
<feature type="chain" id="PRO_5045245606" evidence="7">
    <location>
        <begin position="23"/>
        <end position="783"/>
    </location>
</feature>
<dbReference type="InterPro" id="IPR047589">
    <property type="entry name" value="DUF11_rpt"/>
</dbReference>
<feature type="transmembrane region" description="Helical" evidence="6">
    <location>
        <begin position="163"/>
        <end position="185"/>
    </location>
</feature>
<feature type="region of interest" description="Disordered" evidence="5">
    <location>
        <begin position="116"/>
        <end position="156"/>
    </location>
</feature>
<reference evidence="9 10" key="1">
    <citation type="submission" date="2021-03" db="EMBL/GenBank/DDBJ databases">
        <title>Genomic Encyclopedia of Type Strains, Phase IV (KMG-IV): sequencing the most valuable type-strain genomes for metagenomic binning, comparative biology and taxonomic classification.</title>
        <authorList>
            <person name="Goeker M."/>
        </authorList>
    </citation>
    <scope>NUCLEOTIDE SEQUENCE [LARGE SCALE GENOMIC DNA]</scope>
    <source>
        <strain evidence="9 10">DSM 21085</strain>
    </source>
</reference>
<dbReference type="Pfam" id="PF01345">
    <property type="entry name" value="DUF11"/>
    <property type="match status" value="1"/>
</dbReference>
<dbReference type="InterPro" id="IPR001434">
    <property type="entry name" value="OmcB-like_DUF11"/>
</dbReference>
<proteinExistence type="predicted"/>
<dbReference type="NCBIfam" id="TIGR01451">
    <property type="entry name" value="B_ant_repeat"/>
    <property type="match status" value="1"/>
</dbReference>
<dbReference type="SUPFAM" id="SSF53300">
    <property type="entry name" value="vWA-like"/>
    <property type="match status" value="1"/>
</dbReference>
<dbReference type="Proteomes" id="UP001519328">
    <property type="component" value="Unassembled WGS sequence"/>
</dbReference>
<keyword evidence="10" id="KW-1185">Reference proteome</keyword>
<evidence type="ECO:0000256" key="1">
    <source>
        <dbReference type="ARBA" id="ARBA00004613"/>
    </source>
</evidence>
<evidence type="ECO:0000256" key="4">
    <source>
        <dbReference type="ARBA" id="ARBA00022837"/>
    </source>
</evidence>
<dbReference type="Pfam" id="PF00092">
    <property type="entry name" value="VWA"/>
    <property type="match status" value="1"/>
</dbReference>
<evidence type="ECO:0000313" key="10">
    <source>
        <dbReference type="Proteomes" id="UP001519328"/>
    </source>
</evidence>
<evidence type="ECO:0000313" key="9">
    <source>
        <dbReference type="EMBL" id="MBP1948321.1"/>
    </source>
</evidence>
<organism evidence="9 10">
    <name type="scientific">Virgibacillus litoralis</name>
    <dbReference type="NCBI Taxonomy" id="578221"/>
    <lineage>
        <taxon>Bacteria</taxon>
        <taxon>Bacillati</taxon>
        <taxon>Bacillota</taxon>
        <taxon>Bacilli</taxon>
        <taxon>Bacillales</taxon>
        <taxon>Bacillaceae</taxon>
        <taxon>Virgibacillus</taxon>
    </lineage>
</organism>
<dbReference type="EMBL" id="JAGGKK010000005">
    <property type="protein sequence ID" value="MBP1948321.1"/>
    <property type="molecule type" value="Genomic_DNA"/>
</dbReference>
<accession>A0ABS4HBP9</accession>
<keyword evidence="3 7" id="KW-0732">Signal</keyword>
<comment type="subcellular location">
    <subcellularLocation>
        <location evidence="1">Secreted</location>
    </subcellularLocation>
</comment>
<dbReference type="SMART" id="SM00327">
    <property type="entry name" value="VWA"/>
    <property type="match status" value="1"/>
</dbReference>
<feature type="signal peptide" evidence="7">
    <location>
        <begin position="1"/>
        <end position="22"/>
    </location>
</feature>
<protein>
    <submittedName>
        <fullName evidence="9">Repeat protein (TIGR01451 family)</fullName>
    </submittedName>
</protein>
<keyword evidence="6" id="KW-0812">Transmembrane</keyword>
<feature type="compositionally biased region" description="Polar residues" evidence="5">
    <location>
        <begin position="141"/>
        <end position="156"/>
    </location>
</feature>
<feature type="region of interest" description="Disordered" evidence="5">
    <location>
        <begin position="269"/>
        <end position="332"/>
    </location>
</feature>
<dbReference type="RefSeq" id="WP_209479902.1">
    <property type="nucleotide sequence ID" value="NZ_JAGGKK010000005.1"/>
</dbReference>
<dbReference type="InterPro" id="IPR036465">
    <property type="entry name" value="vWFA_dom_sf"/>
</dbReference>
<evidence type="ECO:0000259" key="8">
    <source>
        <dbReference type="PROSITE" id="PS50234"/>
    </source>
</evidence>
<dbReference type="Pfam" id="PF18884">
    <property type="entry name" value="TSP3_bac"/>
    <property type="match status" value="3"/>
</dbReference>
<dbReference type="PANTHER" id="PTHR37467:SF1">
    <property type="entry name" value="EXPORTED CALCIUM-BINDING GLYCOPROTEIN"/>
    <property type="match status" value="1"/>
</dbReference>
<dbReference type="InterPro" id="IPR002035">
    <property type="entry name" value="VWF_A"/>
</dbReference>
<dbReference type="InterPro" id="IPR018247">
    <property type="entry name" value="EF_Hand_1_Ca_BS"/>
</dbReference>
<dbReference type="CDD" id="cd00198">
    <property type="entry name" value="vWFA"/>
    <property type="match status" value="1"/>
</dbReference>
<dbReference type="PROSITE" id="PS50234">
    <property type="entry name" value="VWFA"/>
    <property type="match status" value="1"/>
</dbReference>
<evidence type="ECO:0000256" key="6">
    <source>
        <dbReference type="SAM" id="Phobius"/>
    </source>
</evidence>